<dbReference type="InterPro" id="IPR050425">
    <property type="entry name" value="NAD(P)_dehydrat-like"/>
</dbReference>
<evidence type="ECO:0000256" key="5">
    <source>
        <dbReference type="ARBA" id="ARBA00023445"/>
    </source>
</evidence>
<reference evidence="15" key="1">
    <citation type="submission" date="2020-06" db="EMBL/GenBank/DDBJ databases">
        <authorList>
            <person name="Li T."/>
            <person name="Hu X."/>
            <person name="Zhang T."/>
            <person name="Song X."/>
            <person name="Zhang H."/>
            <person name="Dai N."/>
            <person name="Sheng W."/>
            <person name="Hou X."/>
            <person name="Wei L."/>
        </authorList>
    </citation>
    <scope>NUCLEOTIDE SEQUENCE</scope>
    <source>
        <strain evidence="15">G02</strain>
        <tissue evidence="15">Leaf</tissue>
    </source>
</reference>
<protein>
    <recommendedName>
        <fullName evidence="9">Dihydroflavonol 4-reductase</fullName>
        <ecNumber evidence="8">1.1.1.219</ecNumber>
        <ecNumber evidence="7">1.1.1.234</ecNumber>
    </recommendedName>
    <alternativeName>
        <fullName evidence="11">Dihydrokaempferol 4-reductase</fullName>
    </alternativeName>
    <alternativeName>
        <fullName evidence="10">Flavanone 4-reductase</fullName>
    </alternativeName>
</protein>
<comment type="function">
    <text evidence="6">Bifunctional enzyme involved in flavonoid metabolism.</text>
</comment>
<evidence type="ECO:0000256" key="11">
    <source>
        <dbReference type="ARBA" id="ARBA00042831"/>
    </source>
</evidence>
<dbReference type="FunFam" id="3.40.50.720:FF:000085">
    <property type="entry name" value="Dihydroflavonol reductase"/>
    <property type="match status" value="2"/>
</dbReference>
<evidence type="ECO:0000256" key="8">
    <source>
        <dbReference type="ARBA" id="ARBA00039057"/>
    </source>
</evidence>
<feature type="domain" description="NAD-dependent epimerase/dehydratase" evidence="14">
    <location>
        <begin position="8"/>
        <end position="129"/>
    </location>
</feature>
<gene>
    <name evidence="15" type="ORF">Sradi_0576100</name>
</gene>
<dbReference type="GO" id="GO:0047890">
    <property type="term" value="F:flavanone 4-reductase activity"/>
    <property type="evidence" value="ECO:0007669"/>
    <property type="project" value="UniProtKB-EC"/>
</dbReference>
<dbReference type="InterPro" id="IPR036291">
    <property type="entry name" value="NAD(P)-bd_dom_sf"/>
</dbReference>
<keyword evidence="4" id="KW-0284">Flavonoid biosynthesis</keyword>
<dbReference type="Pfam" id="PF01370">
    <property type="entry name" value="Epimerase"/>
    <property type="match status" value="2"/>
</dbReference>
<evidence type="ECO:0000256" key="4">
    <source>
        <dbReference type="ARBA" id="ARBA00023241"/>
    </source>
</evidence>
<sequence>MSGAGKVVCVTGASGFIASWLVKLLLERGYTVKATVRNLNDPKKVVHLKALEGAAERLHLVQADLIEDGSFDSVVDGCEGVFHTASPVFFSTSDPQAELIEPAVKGTLNILRSCSKVTSVRRVVVTSSMASVSFNDKPKGPDVVIDETWFSDPAFCEETKAELIEPAVKGTLNVLRSCSKVTSVRRVVVTSSVASVLFNDKPKGPDVVVDETWFSDPAFCEETKNWYPLSKTLAEKAAWKFAEENGIDLVSMHPGLVLGPLLQPTLNWSSEAFLDMIKGKEVFPTYRFVDVRDVAYAHIMAFENPSASGRYCLVGTMLSHPKTLQVLDKLYPSLNIPVINGTDNPIYQFSKKKAESLGIKFMPLEVSFKDTLESLKEKNFLTL</sequence>
<evidence type="ECO:0000313" key="15">
    <source>
        <dbReference type="EMBL" id="KAL0429501.1"/>
    </source>
</evidence>
<dbReference type="GO" id="GO:0009813">
    <property type="term" value="P:flavonoid biosynthetic process"/>
    <property type="evidence" value="ECO:0007669"/>
    <property type="project" value="UniProtKB-KW"/>
</dbReference>
<evidence type="ECO:0000256" key="6">
    <source>
        <dbReference type="ARBA" id="ARBA00037100"/>
    </source>
</evidence>
<evidence type="ECO:0000256" key="13">
    <source>
        <dbReference type="ARBA" id="ARBA00049132"/>
    </source>
</evidence>
<keyword evidence="3" id="KW-0560">Oxidoreductase</keyword>
<evidence type="ECO:0000256" key="1">
    <source>
        <dbReference type="ARBA" id="ARBA00004935"/>
    </source>
</evidence>
<evidence type="ECO:0000256" key="10">
    <source>
        <dbReference type="ARBA" id="ARBA00042087"/>
    </source>
</evidence>
<dbReference type="CDD" id="cd08958">
    <property type="entry name" value="FR_SDR_e"/>
    <property type="match status" value="1"/>
</dbReference>
<evidence type="ECO:0000256" key="12">
    <source>
        <dbReference type="ARBA" id="ARBA00048870"/>
    </source>
</evidence>
<dbReference type="GO" id="GO:0045552">
    <property type="term" value="F:dihydroflavanol 4-reductase activity"/>
    <property type="evidence" value="ECO:0007669"/>
    <property type="project" value="UniProtKB-EC"/>
</dbReference>
<dbReference type="InterPro" id="IPR001509">
    <property type="entry name" value="Epimerase_deHydtase"/>
</dbReference>
<comment type="similarity">
    <text evidence="5">Belongs to the NAD(P)-dependent epimerase/dehydratase family. Dihydroflavonol-4-reductase subfamily.</text>
</comment>
<accession>A0AAW2VK94</accession>
<evidence type="ECO:0000256" key="9">
    <source>
        <dbReference type="ARBA" id="ARBA00039963"/>
    </source>
</evidence>
<comment type="caution">
    <text evidence="15">The sequence shown here is derived from an EMBL/GenBank/DDBJ whole genome shotgun (WGS) entry which is preliminary data.</text>
</comment>
<comment type="pathway">
    <text evidence="1">Pigment biosynthesis; anthocyanin biosynthesis.</text>
</comment>
<dbReference type="EC" id="1.1.1.234" evidence="7"/>
<evidence type="ECO:0000259" key="14">
    <source>
        <dbReference type="Pfam" id="PF01370"/>
    </source>
</evidence>
<proteinExistence type="inferred from homology"/>
<evidence type="ECO:0000256" key="2">
    <source>
        <dbReference type="ARBA" id="ARBA00022857"/>
    </source>
</evidence>
<dbReference type="PANTHER" id="PTHR10366:SF849">
    <property type="entry name" value="NAD-DEPENDENT EPIMERASE_DEHYDRATASE DOMAIN-CONTAINING PROTEIN"/>
    <property type="match status" value="1"/>
</dbReference>
<comment type="catalytic activity">
    <reaction evidence="13">
        <text>a (2R,3S,4S)-leucoanthocyanidin + NADP(+) = a (2R,3R)-dihydroflavonol + NADPH + H(+)</text>
        <dbReference type="Rhea" id="RHEA:54444"/>
        <dbReference type="ChEBI" id="CHEBI:15378"/>
        <dbReference type="ChEBI" id="CHEBI:57783"/>
        <dbReference type="ChEBI" id="CHEBI:58349"/>
        <dbReference type="ChEBI" id="CHEBI:138176"/>
        <dbReference type="ChEBI" id="CHEBI:138188"/>
        <dbReference type="EC" id="1.1.1.219"/>
    </reaction>
</comment>
<dbReference type="SUPFAM" id="SSF51735">
    <property type="entry name" value="NAD(P)-binding Rossmann-fold domains"/>
    <property type="match status" value="2"/>
</dbReference>
<reference evidence="15" key="2">
    <citation type="journal article" date="2024" name="Plant">
        <title>Genomic evolution and insights into agronomic trait innovations of Sesamum species.</title>
        <authorList>
            <person name="Miao H."/>
            <person name="Wang L."/>
            <person name="Qu L."/>
            <person name="Liu H."/>
            <person name="Sun Y."/>
            <person name="Le M."/>
            <person name="Wang Q."/>
            <person name="Wei S."/>
            <person name="Zheng Y."/>
            <person name="Lin W."/>
            <person name="Duan Y."/>
            <person name="Cao H."/>
            <person name="Xiong S."/>
            <person name="Wang X."/>
            <person name="Wei L."/>
            <person name="Li C."/>
            <person name="Ma Q."/>
            <person name="Ju M."/>
            <person name="Zhao R."/>
            <person name="Li G."/>
            <person name="Mu C."/>
            <person name="Tian Q."/>
            <person name="Mei H."/>
            <person name="Zhang T."/>
            <person name="Gao T."/>
            <person name="Zhang H."/>
        </authorList>
    </citation>
    <scope>NUCLEOTIDE SEQUENCE</scope>
    <source>
        <strain evidence="15">G02</strain>
    </source>
</reference>
<dbReference type="EMBL" id="JACGWJ010000003">
    <property type="protein sequence ID" value="KAL0429501.1"/>
    <property type="molecule type" value="Genomic_DNA"/>
</dbReference>
<comment type="catalytic activity">
    <reaction evidence="12">
        <text>(2S)-flavan-4-ol + NADP(+) = (2S)-flavanone + NADPH + H(+)</text>
        <dbReference type="Rhea" id="RHEA:11228"/>
        <dbReference type="ChEBI" id="CHEBI:15378"/>
        <dbReference type="ChEBI" id="CHEBI:15605"/>
        <dbReference type="ChEBI" id="CHEBI:15606"/>
        <dbReference type="ChEBI" id="CHEBI:57783"/>
        <dbReference type="ChEBI" id="CHEBI:58349"/>
        <dbReference type="EC" id="1.1.1.234"/>
    </reaction>
</comment>
<keyword evidence="2" id="KW-0521">NADP</keyword>
<feature type="domain" description="NAD-dependent epimerase/dehydratase" evidence="14">
    <location>
        <begin position="140"/>
        <end position="308"/>
    </location>
</feature>
<evidence type="ECO:0000256" key="7">
    <source>
        <dbReference type="ARBA" id="ARBA00039055"/>
    </source>
</evidence>
<dbReference type="Gene3D" id="3.40.50.720">
    <property type="entry name" value="NAD(P)-binding Rossmann-like Domain"/>
    <property type="match status" value="2"/>
</dbReference>
<name>A0AAW2VK94_SESRA</name>
<organism evidence="15">
    <name type="scientific">Sesamum radiatum</name>
    <name type="common">Black benniseed</name>
    <dbReference type="NCBI Taxonomy" id="300843"/>
    <lineage>
        <taxon>Eukaryota</taxon>
        <taxon>Viridiplantae</taxon>
        <taxon>Streptophyta</taxon>
        <taxon>Embryophyta</taxon>
        <taxon>Tracheophyta</taxon>
        <taxon>Spermatophyta</taxon>
        <taxon>Magnoliopsida</taxon>
        <taxon>eudicotyledons</taxon>
        <taxon>Gunneridae</taxon>
        <taxon>Pentapetalae</taxon>
        <taxon>asterids</taxon>
        <taxon>lamiids</taxon>
        <taxon>Lamiales</taxon>
        <taxon>Pedaliaceae</taxon>
        <taxon>Sesamum</taxon>
    </lineage>
</organism>
<dbReference type="AlphaFoldDB" id="A0AAW2VK94"/>
<evidence type="ECO:0000256" key="3">
    <source>
        <dbReference type="ARBA" id="ARBA00023002"/>
    </source>
</evidence>
<dbReference type="PANTHER" id="PTHR10366">
    <property type="entry name" value="NAD DEPENDENT EPIMERASE/DEHYDRATASE"/>
    <property type="match status" value="1"/>
</dbReference>
<dbReference type="EC" id="1.1.1.219" evidence="8"/>